<gene>
    <name evidence="7" type="ORF">SAMN05421680_1509</name>
    <name evidence="6" type="ORF">Xmau_04496</name>
</gene>
<dbReference type="AlphaFoldDB" id="A0A1I3YD31"/>
<feature type="compositionally biased region" description="Polar residues" evidence="4">
    <location>
        <begin position="1"/>
        <end position="11"/>
    </location>
</feature>
<dbReference type="Proteomes" id="UP000198919">
    <property type="component" value="Unassembled WGS sequence"/>
</dbReference>
<evidence type="ECO:0000313" key="7">
    <source>
        <dbReference type="EMBL" id="SFK29778.1"/>
    </source>
</evidence>
<dbReference type="Proteomes" id="UP000224607">
    <property type="component" value="Unassembled WGS sequence"/>
</dbReference>
<dbReference type="Pfam" id="PF06958">
    <property type="entry name" value="Pyocin_S"/>
    <property type="match status" value="1"/>
</dbReference>
<evidence type="ECO:0000313" key="8">
    <source>
        <dbReference type="Proteomes" id="UP000198919"/>
    </source>
</evidence>
<reference evidence="7" key="1">
    <citation type="submission" date="2016-10" db="EMBL/GenBank/DDBJ databases">
        <authorList>
            <person name="de Groot N.N."/>
        </authorList>
    </citation>
    <scope>NUCLEOTIDE SEQUENCE [LARGE SCALE GENOMIC DNA]</scope>
    <source>
        <strain evidence="7">DSM 17908</strain>
    </source>
</reference>
<feature type="domain" description="Pyosin/cloacin translocation" evidence="5">
    <location>
        <begin position="41"/>
        <end position="84"/>
    </location>
</feature>
<dbReference type="EMBL" id="NITY01000039">
    <property type="protein sequence ID" value="PHM35615.1"/>
    <property type="molecule type" value="Genomic_DNA"/>
</dbReference>
<dbReference type="SUPFAM" id="SSF69369">
    <property type="entry name" value="Cloacin translocation domain"/>
    <property type="match status" value="1"/>
</dbReference>
<sequence>MLDPQATSQTPGLPIPEEKDWRDGAYINPQQDPSEIGGNSTSTPIPDAGDNGPTKLTTPAPEEKDFRDYILIFPVSDIPPIYVYMSSKIIKNSAGTNVERKYVNSQDELLAAAENAAGGSLDNYTEEKEFWYMSPDRQRKIEWNPVGHKNTNEGPHVTVRDFDGARYSVTDKIFIKGRDKYDGKP</sequence>
<keyword evidence="1" id="KW-0929">Antimicrobial</keyword>
<proteinExistence type="predicted"/>
<keyword evidence="9" id="KW-1185">Reference proteome</keyword>
<evidence type="ECO:0000256" key="2">
    <source>
        <dbReference type="ARBA" id="ARBA00023022"/>
    </source>
</evidence>
<reference evidence="6 9" key="3">
    <citation type="journal article" date="2017" name="Nat. Microbiol.">
        <title>Natural product diversity associated with the nematode symbionts Photorhabdus and Xenorhabdus.</title>
        <authorList>
            <person name="Tobias N.J."/>
            <person name="Wolff H."/>
            <person name="Djahanschiri B."/>
            <person name="Grundmann F."/>
            <person name="Kronenwerth M."/>
            <person name="Shi Y.M."/>
            <person name="Simonyi S."/>
            <person name="Grun P."/>
            <person name="Shapiro-Ilan D."/>
            <person name="Pidot S.J."/>
            <person name="Stinear T.P."/>
            <person name="Ebersberger I."/>
            <person name="Bode H.B."/>
        </authorList>
    </citation>
    <scope>NUCLEOTIDE SEQUENCE [LARGE SCALE GENOMIC DNA]</scope>
    <source>
        <strain evidence="6 9">DSM 17908</strain>
    </source>
</reference>
<feature type="compositionally biased region" description="Polar residues" evidence="4">
    <location>
        <begin position="28"/>
        <end position="44"/>
    </location>
</feature>
<dbReference type="InterPro" id="IPR016128">
    <property type="entry name" value="Pyosin/cloacin_T_dom"/>
</dbReference>
<keyword evidence="2" id="KW-0044">Antibiotic</keyword>
<reference evidence="8" key="2">
    <citation type="submission" date="2016-10" db="EMBL/GenBank/DDBJ databases">
        <authorList>
            <person name="Varghese N."/>
            <person name="Submissions S."/>
        </authorList>
    </citation>
    <scope>NUCLEOTIDE SEQUENCE [LARGE SCALE GENOMIC DNA]</scope>
    <source>
        <strain evidence="8">DSM 17908</strain>
    </source>
</reference>
<evidence type="ECO:0000256" key="4">
    <source>
        <dbReference type="SAM" id="MobiDB-lite"/>
    </source>
</evidence>
<evidence type="ECO:0000313" key="6">
    <source>
        <dbReference type="EMBL" id="PHM35615.1"/>
    </source>
</evidence>
<dbReference type="GO" id="GO:0042742">
    <property type="term" value="P:defense response to bacterium"/>
    <property type="evidence" value="ECO:0007669"/>
    <property type="project" value="UniProtKB-KW"/>
</dbReference>
<evidence type="ECO:0000256" key="3">
    <source>
        <dbReference type="ARBA" id="ARBA00023048"/>
    </source>
</evidence>
<keyword evidence="3" id="KW-0078">Bacteriocin</keyword>
<evidence type="ECO:0000259" key="5">
    <source>
        <dbReference type="Pfam" id="PF06958"/>
    </source>
</evidence>
<dbReference type="InterPro" id="IPR036302">
    <property type="entry name" value="Pyosin/cloacin_T_dom_sf"/>
</dbReference>
<accession>A0A1I3YD31</accession>
<organism evidence="7 8">
    <name type="scientific">Xenorhabdus mauleonii</name>
    <dbReference type="NCBI Taxonomy" id="351675"/>
    <lineage>
        <taxon>Bacteria</taxon>
        <taxon>Pseudomonadati</taxon>
        <taxon>Pseudomonadota</taxon>
        <taxon>Gammaproteobacteria</taxon>
        <taxon>Enterobacterales</taxon>
        <taxon>Morganellaceae</taxon>
        <taxon>Xenorhabdus</taxon>
    </lineage>
</organism>
<protein>
    <submittedName>
        <fullName evidence="7">S-type Pyocin</fullName>
    </submittedName>
    <submittedName>
        <fullName evidence="6">Uropathogenic specific protein</fullName>
    </submittedName>
</protein>
<dbReference type="EMBL" id="FORG01000050">
    <property type="protein sequence ID" value="SFK29778.1"/>
    <property type="molecule type" value="Genomic_DNA"/>
</dbReference>
<evidence type="ECO:0000313" key="9">
    <source>
        <dbReference type="Proteomes" id="UP000224607"/>
    </source>
</evidence>
<dbReference type="STRING" id="351675.SAMN05421680_1509"/>
<dbReference type="GO" id="GO:0031640">
    <property type="term" value="P:killing of cells of another organism"/>
    <property type="evidence" value="ECO:0007669"/>
    <property type="project" value="UniProtKB-KW"/>
</dbReference>
<name>A0A1I3YD31_9GAMM</name>
<dbReference type="RefSeq" id="WP_339353069.1">
    <property type="nucleotide sequence ID" value="NZ_CAWNQB010000033.1"/>
</dbReference>
<evidence type="ECO:0000256" key="1">
    <source>
        <dbReference type="ARBA" id="ARBA00022529"/>
    </source>
</evidence>
<feature type="region of interest" description="Disordered" evidence="4">
    <location>
        <begin position="1"/>
        <end position="61"/>
    </location>
</feature>